<dbReference type="PANTHER" id="PTHR46825">
    <property type="entry name" value="D-ALANYL-D-ALANINE-CARBOXYPEPTIDASE/ENDOPEPTIDASE AMPH"/>
    <property type="match status" value="1"/>
</dbReference>
<dbReference type="AlphaFoldDB" id="A0A1M7MKP9"/>
<name>A0A1M7MKP9_9FIRM</name>
<accession>A0A1M7MKP9</accession>
<dbReference type="InterPro" id="IPR001466">
    <property type="entry name" value="Beta-lactam-related"/>
</dbReference>
<dbReference type="OrthoDB" id="9797709at2"/>
<dbReference type="InterPro" id="IPR012338">
    <property type="entry name" value="Beta-lactam/transpept-like"/>
</dbReference>
<protein>
    <submittedName>
        <fullName evidence="4">CubicO group peptidase, beta-lactamase class C family</fullName>
    </submittedName>
</protein>
<reference evidence="4 5" key="1">
    <citation type="submission" date="2016-11" db="EMBL/GenBank/DDBJ databases">
        <authorList>
            <person name="Jaros S."/>
            <person name="Januszkiewicz K."/>
            <person name="Wedrychowicz H."/>
        </authorList>
    </citation>
    <scope>NUCLEOTIDE SEQUENCE [LARGE SCALE GENOMIC DNA]</scope>
    <source>
        <strain evidence="4 5">DSM 15930</strain>
    </source>
</reference>
<comment type="subcellular location">
    <subcellularLocation>
        <location evidence="1">Membrane</location>
    </subcellularLocation>
</comment>
<gene>
    <name evidence="4" type="ORF">SAMN02746066_03893</name>
</gene>
<dbReference type="EMBL" id="FRCP01000021">
    <property type="protein sequence ID" value="SHM91435.1"/>
    <property type="molecule type" value="Genomic_DNA"/>
</dbReference>
<evidence type="ECO:0000313" key="5">
    <source>
        <dbReference type="Proteomes" id="UP000184038"/>
    </source>
</evidence>
<proteinExistence type="predicted"/>
<feature type="domain" description="Beta-lactamase-related" evidence="3">
    <location>
        <begin position="15"/>
        <end position="316"/>
    </location>
</feature>
<evidence type="ECO:0000256" key="1">
    <source>
        <dbReference type="ARBA" id="ARBA00004370"/>
    </source>
</evidence>
<dbReference type="PANTHER" id="PTHR46825:SF11">
    <property type="entry name" value="PENICILLIN-BINDING PROTEIN 4"/>
    <property type="match status" value="1"/>
</dbReference>
<sequence length="329" mass="37286">MNYGTCIEEGFRGCVLVNREGERIYEQAFGYADYANGRKNTLDTKFPTASAGKVFVAVAILQLIEAGKLQFTDTLGKLIPMDWKAIDTDITVRQLLTHTSGIPDYFDESVMEDYDELWRDYPNYKIRRSSDLLPLFLEKPMMYPKGERFQYNNTGFVVLGMIIESVTGQLFDEYLREHIFEPAGMMDTGYYELDRLPAKSANAYIYDEERSDYYTNIYSVDVKGTGAGGAFTTVLDILKLWDCLLAGEFISLDMVNEMTSIQASDDEDSYGYGIWIGVMEDGRCVPNFMGCDPGVSFVTSFDRTDGTCIIVVSNYGDNVWKIRKNIADM</sequence>
<dbReference type="GO" id="GO:0016020">
    <property type="term" value="C:membrane"/>
    <property type="evidence" value="ECO:0007669"/>
    <property type="project" value="UniProtKB-SubCell"/>
</dbReference>
<keyword evidence="5" id="KW-1185">Reference proteome</keyword>
<evidence type="ECO:0000256" key="2">
    <source>
        <dbReference type="ARBA" id="ARBA00023136"/>
    </source>
</evidence>
<dbReference type="RefSeq" id="WP_073290465.1">
    <property type="nucleotide sequence ID" value="NZ_FRCP01000021.1"/>
</dbReference>
<dbReference type="SUPFAM" id="SSF56601">
    <property type="entry name" value="beta-lactamase/transpeptidase-like"/>
    <property type="match status" value="1"/>
</dbReference>
<keyword evidence="2" id="KW-0472">Membrane</keyword>
<dbReference type="InterPro" id="IPR050491">
    <property type="entry name" value="AmpC-like"/>
</dbReference>
<dbReference type="Gene3D" id="3.40.710.10">
    <property type="entry name" value="DD-peptidase/beta-lactamase superfamily"/>
    <property type="match status" value="1"/>
</dbReference>
<organism evidence="4 5">
    <name type="scientific">Anaerosporobacter mobilis DSM 15930</name>
    <dbReference type="NCBI Taxonomy" id="1120996"/>
    <lineage>
        <taxon>Bacteria</taxon>
        <taxon>Bacillati</taxon>
        <taxon>Bacillota</taxon>
        <taxon>Clostridia</taxon>
        <taxon>Lachnospirales</taxon>
        <taxon>Lachnospiraceae</taxon>
        <taxon>Anaerosporobacter</taxon>
    </lineage>
</organism>
<dbReference type="Pfam" id="PF00144">
    <property type="entry name" value="Beta-lactamase"/>
    <property type="match status" value="1"/>
</dbReference>
<evidence type="ECO:0000313" key="4">
    <source>
        <dbReference type="EMBL" id="SHM91435.1"/>
    </source>
</evidence>
<evidence type="ECO:0000259" key="3">
    <source>
        <dbReference type="Pfam" id="PF00144"/>
    </source>
</evidence>
<dbReference type="Proteomes" id="UP000184038">
    <property type="component" value="Unassembled WGS sequence"/>
</dbReference>
<dbReference type="STRING" id="1120996.SAMN02746066_03893"/>